<dbReference type="OrthoDB" id="1739308at2759"/>
<keyword evidence="1" id="KW-1185">Reference proteome</keyword>
<dbReference type="Proteomes" id="UP000818029">
    <property type="component" value="Chromosome A13"/>
</dbReference>
<dbReference type="STRING" id="3635.A0A1U8IA88"/>
<dbReference type="PANTHER" id="PTHR33116">
    <property type="entry name" value="REVERSE TRANSCRIPTASE ZINC-BINDING DOMAIN-CONTAINING PROTEIN-RELATED-RELATED"/>
    <property type="match status" value="1"/>
</dbReference>
<gene>
    <name evidence="2" type="primary">LOC107894372</name>
</gene>
<dbReference type="GeneID" id="107894372"/>
<evidence type="ECO:0000313" key="2">
    <source>
        <dbReference type="RefSeq" id="XP_016675141.1"/>
    </source>
</evidence>
<proteinExistence type="predicted"/>
<evidence type="ECO:0008006" key="3">
    <source>
        <dbReference type="Google" id="ProtNLM"/>
    </source>
</evidence>
<name>A0A1U8IA88_GOSHI</name>
<reference evidence="1" key="1">
    <citation type="journal article" date="2020" name="Nat. Genet.">
        <title>Genomic diversifications of five Gossypium allopolyploid species and their impact on cotton improvement.</title>
        <authorList>
            <person name="Chen Z.J."/>
            <person name="Sreedasyam A."/>
            <person name="Ando A."/>
            <person name="Song Q."/>
            <person name="De Santiago L.M."/>
            <person name="Hulse-Kemp A.M."/>
            <person name="Ding M."/>
            <person name="Ye W."/>
            <person name="Kirkbride R.C."/>
            <person name="Jenkins J."/>
            <person name="Plott C."/>
            <person name="Lovell J."/>
            <person name="Lin Y.M."/>
            <person name="Vaughn R."/>
            <person name="Liu B."/>
            <person name="Simpson S."/>
            <person name="Scheffler B.E."/>
            <person name="Wen L."/>
            <person name="Saski C.A."/>
            <person name="Grover C.E."/>
            <person name="Hu G."/>
            <person name="Conover J.L."/>
            <person name="Carlson J.W."/>
            <person name="Shu S."/>
            <person name="Boston L.B."/>
            <person name="Williams M."/>
            <person name="Peterson D.G."/>
            <person name="McGee K."/>
            <person name="Jones D.C."/>
            <person name="Wendel J.F."/>
            <person name="Stelly D.M."/>
            <person name="Grimwood J."/>
            <person name="Schmutz J."/>
        </authorList>
    </citation>
    <scope>NUCLEOTIDE SEQUENCE [LARGE SCALE GENOMIC DNA]</scope>
    <source>
        <strain evidence="1">cv. TM-1</strain>
    </source>
</reference>
<organism evidence="1 2">
    <name type="scientific">Gossypium hirsutum</name>
    <name type="common">Upland cotton</name>
    <name type="synonym">Gossypium mexicanum</name>
    <dbReference type="NCBI Taxonomy" id="3635"/>
    <lineage>
        <taxon>Eukaryota</taxon>
        <taxon>Viridiplantae</taxon>
        <taxon>Streptophyta</taxon>
        <taxon>Embryophyta</taxon>
        <taxon>Tracheophyta</taxon>
        <taxon>Spermatophyta</taxon>
        <taxon>Magnoliopsida</taxon>
        <taxon>eudicotyledons</taxon>
        <taxon>Gunneridae</taxon>
        <taxon>Pentapetalae</taxon>
        <taxon>rosids</taxon>
        <taxon>malvids</taxon>
        <taxon>Malvales</taxon>
        <taxon>Malvaceae</taxon>
        <taxon>Malvoideae</taxon>
        <taxon>Gossypium</taxon>
    </lineage>
</organism>
<reference evidence="2" key="2">
    <citation type="submission" date="2025-08" db="UniProtKB">
        <authorList>
            <consortium name="RefSeq"/>
        </authorList>
    </citation>
    <scope>IDENTIFICATION</scope>
</reference>
<sequence>MADNTLFARELLRGYNRKYISPSCTLKVDLQKAWDPLNSGFILSVLKVMEGKEKLDKEILYLFVVAMNALSRILEEVAQCGVFKYHPKCLRVKLSHLSFADDLLIFAKGSVVLCISEEEIELIRSITGFKIGQLLVRYFGVPLCRQFLLPKAVLRKIAQICVRFFWKVQDCAAHGARVSRFLICSPKSEGGLGLRDLEVWNNVCILQHIRSILAEEGSLSVAWNKEYVYEGEEVLGCCF</sequence>
<dbReference type="KEGG" id="ghi:107894372"/>
<accession>A0A1U8IA88</accession>
<dbReference type="PANTHER" id="PTHR33116:SF80">
    <property type="entry name" value="REVERSE TRANSCRIPTASE ZINC-BINDING DOMAIN-CONTAINING PROTEIN"/>
    <property type="match status" value="1"/>
</dbReference>
<dbReference type="AlphaFoldDB" id="A0A1U8IA88"/>
<dbReference type="PaxDb" id="3635-A0A1U8IA88"/>
<evidence type="ECO:0000313" key="1">
    <source>
        <dbReference type="Proteomes" id="UP000818029"/>
    </source>
</evidence>
<protein>
    <recommendedName>
        <fullName evidence="3">Reverse transcriptase domain-containing protein</fullName>
    </recommendedName>
</protein>
<dbReference type="RefSeq" id="XP_016675141.1">
    <property type="nucleotide sequence ID" value="XM_016819652.1"/>
</dbReference>